<protein>
    <submittedName>
        <fullName evidence="2">Uncharacterized protein</fullName>
    </submittedName>
</protein>
<gene>
    <name evidence="2" type="ORF">Agub_g15482</name>
</gene>
<comment type="caution">
    <text evidence="2">The sequence shown here is derived from an EMBL/GenBank/DDBJ whole genome shotgun (WGS) entry which is preliminary data.</text>
</comment>
<feature type="compositionally biased region" description="Low complexity" evidence="1">
    <location>
        <begin position="189"/>
        <end position="215"/>
    </location>
</feature>
<feature type="region of interest" description="Disordered" evidence="1">
    <location>
        <begin position="189"/>
        <end position="224"/>
    </location>
</feature>
<feature type="region of interest" description="Disordered" evidence="1">
    <location>
        <begin position="106"/>
        <end position="131"/>
    </location>
</feature>
<proteinExistence type="predicted"/>
<dbReference type="EMBL" id="BMAR01000074">
    <property type="protein sequence ID" value="GFR52855.1"/>
    <property type="molecule type" value="Genomic_DNA"/>
</dbReference>
<reference evidence="2 3" key="1">
    <citation type="journal article" date="2021" name="Sci. Rep.">
        <title>Genome sequencing of the multicellular alga Astrephomene provides insights into convergent evolution of germ-soma differentiation.</title>
        <authorList>
            <person name="Yamashita S."/>
            <person name="Yamamoto K."/>
            <person name="Matsuzaki R."/>
            <person name="Suzuki S."/>
            <person name="Yamaguchi H."/>
            <person name="Hirooka S."/>
            <person name="Minakuchi Y."/>
            <person name="Miyagishima S."/>
            <person name="Kawachi M."/>
            <person name="Toyoda A."/>
            <person name="Nozaki H."/>
        </authorList>
    </citation>
    <scope>NUCLEOTIDE SEQUENCE [LARGE SCALE GENOMIC DNA]</scope>
    <source>
        <strain evidence="2 3">NIES-4017</strain>
    </source>
</reference>
<evidence type="ECO:0000256" key="1">
    <source>
        <dbReference type="SAM" id="MobiDB-lite"/>
    </source>
</evidence>
<sequence length="224" mass="22935">MSGKFKRSQRHQRWNEAGTCWSDKYLAEVSAVELSPDSPPPLRLLASELLALSRLQRTFGEVEDLRRVLAAFQKLTSAAPAAPATATAAAATAPAEAAPAAPAADVLDAPADSNGSSGSGTEGSSGSSGSLPDPLYTGSWLLAGLLLQEGSRPLHRALLGAVQRLQPEQLAVFGAAVTERLRAALAALDASSPLPELGTSSSSSSSSPTAPTQPTQQPPPPPPL</sequence>
<evidence type="ECO:0000313" key="2">
    <source>
        <dbReference type="EMBL" id="GFR52855.1"/>
    </source>
</evidence>
<feature type="non-terminal residue" evidence="2">
    <location>
        <position position="1"/>
    </location>
</feature>
<feature type="compositionally biased region" description="Low complexity" evidence="1">
    <location>
        <begin position="106"/>
        <end position="116"/>
    </location>
</feature>
<name>A0AAD3E368_9CHLO</name>
<keyword evidence="3" id="KW-1185">Reference proteome</keyword>
<organism evidence="2 3">
    <name type="scientific">Astrephomene gubernaculifera</name>
    <dbReference type="NCBI Taxonomy" id="47775"/>
    <lineage>
        <taxon>Eukaryota</taxon>
        <taxon>Viridiplantae</taxon>
        <taxon>Chlorophyta</taxon>
        <taxon>core chlorophytes</taxon>
        <taxon>Chlorophyceae</taxon>
        <taxon>CS clade</taxon>
        <taxon>Chlamydomonadales</taxon>
        <taxon>Astrephomenaceae</taxon>
        <taxon>Astrephomene</taxon>
    </lineage>
</organism>
<dbReference type="Proteomes" id="UP001054857">
    <property type="component" value="Unassembled WGS sequence"/>
</dbReference>
<accession>A0AAD3E368</accession>
<evidence type="ECO:0000313" key="3">
    <source>
        <dbReference type="Proteomes" id="UP001054857"/>
    </source>
</evidence>
<dbReference type="AlphaFoldDB" id="A0AAD3E368"/>